<dbReference type="InterPro" id="IPR032675">
    <property type="entry name" value="LRR_dom_sf"/>
</dbReference>
<dbReference type="AlphaFoldDB" id="A0A8B7P9J1"/>
<gene>
    <name evidence="2" type="primary">LOC108678771</name>
</gene>
<accession>A0A8B7P9J1</accession>
<keyword evidence="1" id="KW-1185">Reference proteome</keyword>
<organism evidence="1 2">
    <name type="scientific">Hyalella azteca</name>
    <name type="common">Amphipod</name>
    <dbReference type="NCBI Taxonomy" id="294128"/>
    <lineage>
        <taxon>Eukaryota</taxon>
        <taxon>Metazoa</taxon>
        <taxon>Ecdysozoa</taxon>
        <taxon>Arthropoda</taxon>
        <taxon>Crustacea</taxon>
        <taxon>Multicrustacea</taxon>
        <taxon>Malacostraca</taxon>
        <taxon>Eumalacostraca</taxon>
        <taxon>Peracarida</taxon>
        <taxon>Amphipoda</taxon>
        <taxon>Senticaudata</taxon>
        <taxon>Talitrida</taxon>
        <taxon>Talitroidea</taxon>
        <taxon>Hyalellidae</taxon>
        <taxon>Hyalella</taxon>
    </lineage>
</organism>
<sequence length="579" mass="66320">MAASPCSLQSGTAFRYLEVITRCPLVKVLTSLLFTTGYAKSGAEKRELVEDKFRQLEQKKPGLIAKLWDALIKYFLKEIAPARGARQVLCRDALLRAEVPNSPGCEAVIQLLLSDNVFVMQCAHESFILISALVRKFHNIKTLISYEFSLNYPLLDLCLPMFPNLTVLKARLSMDDIDKTLEVIRRRAPNLQVISLPKLRMAYVSTDSVSRFLFNDAPYMEIEKKFALGESVKVSFSKLRYLSLPFKLPVHLAMIRMTLFCYADCHVDWLPDYKDPVRVSAFDSLICPTIDLVPSHALQRCELRFEDLRFPYIEEIFEKWENINSLRFLLGQSCVSMDLALAQRKLASIFSSKSKLTCFQLMVLSSNVDRGIEATLNVLKKSGHKIREFVLVDNNCYLTHKDIIDFINCFPGVEKMHLECKPTSRYHKEAKIIPLSNLTTFRVHYNPDDTSSKTKISSMIITDILKESPNLITLTMPYDDSFRNILQKGKIIPSLKRINFYIYSAFLNEPVLRETFELLKRSNVTELSVHAPYLMHLGISGPPKVYRDNSSVLVDLSLICHNRALDARYFSDELKLPYC</sequence>
<evidence type="ECO:0000313" key="1">
    <source>
        <dbReference type="Proteomes" id="UP000694843"/>
    </source>
</evidence>
<name>A0A8B7P9J1_HYAAZ</name>
<dbReference type="Proteomes" id="UP000694843">
    <property type="component" value="Unplaced"/>
</dbReference>
<evidence type="ECO:0000313" key="2">
    <source>
        <dbReference type="RefSeq" id="XP_018022728.1"/>
    </source>
</evidence>
<dbReference type="Gene3D" id="3.80.10.10">
    <property type="entry name" value="Ribonuclease Inhibitor"/>
    <property type="match status" value="1"/>
</dbReference>
<dbReference type="KEGG" id="hazt:108678771"/>
<dbReference type="OrthoDB" id="423607at2759"/>
<proteinExistence type="predicted"/>
<reference evidence="2" key="1">
    <citation type="submission" date="2025-08" db="UniProtKB">
        <authorList>
            <consortium name="RefSeq"/>
        </authorList>
    </citation>
    <scope>IDENTIFICATION</scope>
    <source>
        <tissue evidence="2">Whole organism</tissue>
    </source>
</reference>
<protein>
    <submittedName>
        <fullName evidence="2">Uncharacterized protein LOC108678771</fullName>
    </submittedName>
</protein>
<dbReference type="RefSeq" id="XP_018022728.1">
    <property type="nucleotide sequence ID" value="XM_018167239.2"/>
</dbReference>
<dbReference type="GeneID" id="108678771"/>